<dbReference type="Proteomes" id="UP000664034">
    <property type="component" value="Unassembled WGS sequence"/>
</dbReference>
<dbReference type="InterPro" id="IPR000209">
    <property type="entry name" value="Peptidase_S8/S53_dom"/>
</dbReference>
<reference evidence="4" key="1">
    <citation type="submission" date="2021-03" db="EMBL/GenBank/DDBJ databases">
        <title>Fibrella sp. HMF5335 genome sequencing and assembly.</title>
        <authorList>
            <person name="Kang H."/>
            <person name="Kim H."/>
            <person name="Bae S."/>
            <person name="Joh K."/>
        </authorList>
    </citation>
    <scope>NUCLEOTIDE SEQUENCE</scope>
    <source>
        <strain evidence="4">HMF5335</strain>
    </source>
</reference>
<gene>
    <name evidence="4" type="ORF">J2I47_03700</name>
</gene>
<evidence type="ECO:0000313" key="5">
    <source>
        <dbReference type="Proteomes" id="UP000664034"/>
    </source>
</evidence>
<feature type="domain" description="Peptidase S8/S53" evidence="3">
    <location>
        <begin position="34"/>
        <end position="278"/>
    </location>
</feature>
<dbReference type="Pfam" id="PF00082">
    <property type="entry name" value="Peptidase_S8"/>
    <property type="match status" value="1"/>
</dbReference>
<dbReference type="SUPFAM" id="SSF49785">
    <property type="entry name" value="Galactose-binding domain-like"/>
    <property type="match status" value="1"/>
</dbReference>
<dbReference type="GO" id="GO:0004252">
    <property type="term" value="F:serine-type endopeptidase activity"/>
    <property type="evidence" value="ECO:0007669"/>
    <property type="project" value="InterPro"/>
</dbReference>
<proteinExistence type="inferred from homology"/>
<dbReference type="AlphaFoldDB" id="A0A939GB55"/>
<dbReference type="InterPro" id="IPR036852">
    <property type="entry name" value="Peptidase_S8/S53_dom_sf"/>
</dbReference>
<dbReference type="Gene3D" id="2.60.120.380">
    <property type="match status" value="1"/>
</dbReference>
<comment type="caution">
    <text evidence="4">The sequence shown here is derived from an EMBL/GenBank/DDBJ whole genome shotgun (WGS) entry which is preliminary data.</text>
</comment>
<dbReference type="EMBL" id="JAFMYV010000002">
    <property type="protein sequence ID" value="MBO0935644.1"/>
    <property type="molecule type" value="Genomic_DNA"/>
</dbReference>
<comment type="caution">
    <text evidence="2">Lacks conserved residue(s) required for the propagation of feature annotation.</text>
</comment>
<organism evidence="4 5">
    <name type="scientific">Fibrella rubiginis</name>
    <dbReference type="NCBI Taxonomy" id="2817060"/>
    <lineage>
        <taxon>Bacteria</taxon>
        <taxon>Pseudomonadati</taxon>
        <taxon>Bacteroidota</taxon>
        <taxon>Cytophagia</taxon>
        <taxon>Cytophagales</taxon>
        <taxon>Spirosomataceae</taxon>
        <taxon>Fibrella</taxon>
    </lineage>
</organism>
<evidence type="ECO:0000259" key="3">
    <source>
        <dbReference type="Pfam" id="PF00082"/>
    </source>
</evidence>
<evidence type="ECO:0000256" key="2">
    <source>
        <dbReference type="PROSITE-ProRule" id="PRU01240"/>
    </source>
</evidence>
<keyword evidence="5" id="KW-1185">Reference proteome</keyword>
<protein>
    <submittedName>
        <fullName evidence="4">S8 family serine peptidase</fullName>
    </submittedName>
</protein>
<dbReference type="GO" id="GO:0006508">
    <property type="term" value="P:proteolysis"/>
    <property type="evidence" value="ECO:0007669"/>
    <property type="project" value="InterPro"/>
</dbReference>
<name>A0A939GB55_9BACT</name>
<dbReference type="RefSeq" id="WP_207363214.1">
    <property type="nucleotide sequence ID" value="NZ_JAFMYV010000002.1"/>
</dbReference>
<dbReference type="InterPro" id="IPR008979">
    <property type="entry name" value="Galactose-bd-like_sf"/>
</dbReference>
<dbReference type="InterPro" id="IPR051048">
    <property type="entry name" value="Peptidase_S8/S53_subtilisin"/>
</dbReference>
<evidence type="ECO:0000256" key="1">
    <source>
        <dbReference type="ARBA" id="ARBA00011073"/>
    </source>
</evidence>
<dbReference type="PROSITE" id="PS51892">
    <property type="entry name" value="SUBTILASE"/>
    <property type="match status" value="1"/>
</dbReference>
<dbReference type="PANTHER" id="PTHR43399:SF4">
    <property type="entry name" value="CELL WALL-ASSOCIATED PROTEASE"/>
    <property type="match status" value="1"/>
</dbReference>
<comment type="similarity">
    <text evidence="1 2">Belongs to the peptidase S8 family.</text>
</comment>
<accession>A0A939GB55</accession>
<dbReference type="Gene3D" id="3.40.50.200">
    <property type="entry name" value="Peptidase S8/S53 domain"/>
    <property type="match status" value="1"/>
</dbReference>
<dbReference type="SUPFAM" id="SSF52743">
    <property type="entry name" value="Subtilisin-like"/>
    <property type="match status" value="1"/>
</dbReference>
<sequence>MAAQSQQARKAVSGYDLGQHGLQAARLRYPSLTGAGLVVSVKEQPFDTSDIDFRGRVVISRALAKSFTDHASTMTTLLAGAGNTAPSSRGVAWGVRLVSSSYDRLAPDTLPDLRSQGVSIQNHSYGVGIERLYGPDARAYDRQVIEQPTLLHVFSSGNSGLELPRNGPLPGPFMTLTGEFKQAKNTLVVGGISSRGVLEARSSRGPTVDGRLKPELVAYGDNGTSESAALVSGVAALLQQSYRDKEGTLPTVAWVKACLIASCEDIDLPGPDHSAGFGNLDALGAVTLAQRNQYKTGTVTGGNTQSFTLVVPPNMARLAVALAWNDTPATTAALRQNLDLLLDLPNGTTIRPWVLSAALHPDSVTLPARRGTDRVNNAEQASVQNPIPGVYRIRVVGTALPDGPQAYAVAYTLDSVLTWFNPTGGAVLTAGEAQPIRWLWRGDKALRGTLSVQTAGETNWQPIAEDIRLADQLAWWTPPNRTQTARFRVVSDAGTFLSDTCAVAQTTRLRVVLNCPNLAAVSWRRQPGVVAYQVYKLGTQYLEPLRQTTDTVAFLTPADGLYVAVAPILAGRPTQPGFTINYQLQGVECYVSTWLARQTVADTARLDFTLSTAWNLRSLTFERATSAQGFVSLATLTPTASQLNYTFTDRPPTTGTVRYRIRITTQTGETILTDEETVYHIQANEQFLFPNPVAAGRPVTVVIQAPDGIGTWISPNGQREKSARLTGTVKEMPTTNLATGLHFLRVIDSAGVQHITPVLIQ</sequence>
<dbReference type="PANTHER" id="PTHR43399">
    <property type="entry name" value="SUBTILISIN-RELATED"/>
    <property type="match status" value="1"/>
</dbReference>
<evidence type="ECO:0000313" key="4">
    <source>
        <dbReference type="EMBL" id="MBO0935644.1"/>
    </source>
</evidence>